<comment type="caution">
    <text evidence="3">The sequence shown here is derived from an EMBL/GenBank/DDBJ whole genome shotgun (WGS) entry which is preliminary data.</text>
</comment>
<accession>A0A430FTL7</accession>
<dbReference type="Proteomes" id="UP000287609">
    <property type="component" value="Unassembled WGS sequence"/>
</dbReference>
<organism evidence="3 4">
    <name type="scientific">Bifidobacterium dolichotidis</name>
    <dbReference type="NCBI Taxonomy" id="2306976"/>
    <lineage>
        <taxon>Bacteria</taxon>
        <taxon>Bacillati</taxon>
        <taxon>Actinomycetota</taxon>
        <taxon>Actinomycetes</taxon>
        <taxon>Bifidobacteriales</taxon>
        <taxon>Bifidobacteriaceae</taxon>
        <taxon>Bifidobacterium</taxon>
    </lineage>
</organism>
<feature type="region of interest" description="Disordered" evidence="1">
    <location>
        <begin position="1"/>
        <end position="64"/>
    </location>
</feature>
<evidence type="ECO:0000313" key="4">
    <source>
        <dbReference type="Proteomes" id="UP000287609"/>
    </source>
</evidence>
<dbReference type="OrthoDB" id="5194448at2"/>
<evidence type="ECO:0000256" key="1">
    <source>
        <dbReference type="SAM" id="MobiDB-lite"/>
    </source>
</evidence>
<keyword evidence="2" id="KW-1133">Transmembrane helix</keyword>
<protein>
    <recommendedName>
        <fullName evidence="5">DUF3043 domain-containing protein</fullName>
    </recommendedName>
</protein>
<dbReference type="RefSeq" id="WP_125963288.1">
    <property type="nucleotide sequence ID" value="NZ_QXGM01000001.1"/>
</dbReference>
<evidence type="ECO:0008006" key="5">
    <source>
        <dbReference type="Google" id="ProtNLM"/>
    </source>
</evidence>
<keyword evidence="4" id="KW-1185">Reference proteome</keyword>
<proteinExistence type="predicted"/>
<sequence length="208" mass="23949">MAAKNSEEQTSDAKNASNSTPNTTQGKGRPTPKRKVAQAQGLRPLVPENTKEQRKRAKERMRARENREYEAMRTGDINNMPKSERLPWRVYIRDYVDARFNIGEYFIPVAIAILLLSVLFTAIWPNGVVSIVLMGLMYVYLIAIVIDVAVMWKRLKKKLIAKYGEQAVAKGMRSASYAWSRAIQMRRWRLPKPRYAKRSEYAENGIIK</sequence>
<feature type="transmembrane region" description="Helical" evidence="2">
    <location>
        <begin position="131"/>
        <end position="152"/>
    </location>
</feature>
<evidence type="ECO:0000313" key="3">
    <source>
        <dbReference type="EMBL" id="RSX56155.1"/>
    </source>
</evidence>
<keyword evidence="2" id="KW-0812">Transmembrane</keyword>
<reference evidence="3 4" key="1">
    <citation type="submission" date="2018-09" db="EMBL/GenBank/DDBJ databases">
        <title>Characterization of the phylogenetic diversity of five novel species belonging to the genus Bifidobacterium.</title>
        <authorList>
            <person name="Lugli G.A."/>
            <person name="Duranti S."/>
            <person name="Milani C."/>
        </authorList>
    </citation>
    <scope>NUCLEOTIDE SEQUENCE [LARGE SCALE GENOMIC DNA]</scope>
    <source>
        <strain evidence="3 4">2036B</strain>
    </source>
</reference>
<dbReference type="EMBL" id="QXGM01000001">
    <property type="protein sequence ID" value="RSX56155.1"/>
    <property type="molecule type" value="Genomic_DNA"/>
</dbReference>
<dbReference type="AlphaFoldDB" id="A0A430FTL7"/>
<dbReference type="Pfam" id="PF11241">
    <property type="entry name" value="DUF3043"/>
    <property type="match status" value="1"/>
</dbReference>
<feature type="compositionally biased region" description="Polar residues" evidence="1">
    <location>
        <begin position="12"/>
        <end position="26"/>
    </location>
</feature>
<gene>
    <name evidence="3" type="ORF">D2E26_0718</name>
</gene>
<keyword evidence="2" id="KW-0472">Membrane</keyword>
<feature type="transmembrane region" description="Helical" evidence="2">
    <location>
        <begin position="105"/>
        <end position="125"/>
    </location>
</feature>
<name>A0A430FTL7_9BIFI</name>
<dbReference type="InterPro" id="IPR021403">
    <property type="entry name" value="DUF3043"/>
</dbReference>
<evidence type="ECO:0000256" key="2">
    <source>
        <dbReference type="SAM" id="Phobius"/>
    </source>
</evidence>